<organism evidence="7 8">
    <name type="scientific">Mya arenaria</name>
    <name type="common">Soft-shell clam</name>
    <dbReference type="NCBI Taxonomy" id="6604"/>
    <lineage>
        <taxon>Eukaryota</taxon>
        <taxon>Metazoa</taxon>
        <taxon>Spiralia</taxon>
        <taxon>Lophotrochozoa</taxon>
        <taxon>Mollusca</taxon>
        <taxon>Bivalvia</taxon>
        <taxon>Autobranchia</taxon>
        <taxon>Heteroconchia</taxon>
        <taxon>Euheterodonta</taxon>
        <taxon>Imparidentia</taxon>
        <taxon>Neoheterodontei</taxon>
        <taxon>Myida</taxon>
        <taxon>Myoidea</taxon>
        <taxon>Myidae</taxon>
        <taxon>Mya</taxon>
    </lineage>
</organism>
<keyword evidence="4 6" id="KW-1133">Transmembrane helix</keyword>
<evidence type="ECO:0000256" key="3">
    <source>
        <dbReference type="ARBA" id="ARBA00022692"/>
    </source>
</evidence>
<feature type="transmembrane region" description="Helical" evidence="6">
    <location>
        <begin position="62"/>
        <end position="82"/>
    </location>
</feature>
<evidence type="ECO:0000256" key="6">
    <source>
        <dbReference type="RuleBase" id="RU361218"/>
    </source>
</evidence>
<dbReference type="InterPro" id="IPR018499">
    <property type="entry name" value="Tetraspanin/Peripherin"/>
</dbReference>
<reference evidence="7" key="1">
    <citation type="submission" date="2022-11" db="EMBL/GenBank/DDBJ databases">
        <title>Centuries of genome instability and evolution in soft-shell clam transmissible cancer (bioRxiv).</title>
        <authorList>
            <person name="Hart S.F.M."/>
            <person name="Yonemitsu M.A."/>
            <person name="Giersch R.M."/>
            <person name="Beal B.F."/>
            <person name="Arriagada G."/>
            <person name="Davis B.W."/>
            <person name="Ostrander E.A."/>
            <person name="Goff S.P."/>
            <person name="Metzger M.J."/>
        </authorList>
    </citation>
    <scope>NUCLEOTIDE SEQUENCE</scope>
    <source>
        <strain evidence="7">MELC-2E11</strain>
        <tissue evidence="7">Siphon/mantle</tissue>
    </source>
</reference>
<dbReference type="Proteomes" id="UP001164746">
    <property type="component" value="Chromosome 3"/>
</dbReference>
<dbReference type="InterPro" id="IPR008952">
    <property type="entry name" value="Tetraspanin_EC2_sf"/>
</dbReference>
<dbReference type="PRINTS" id="PR00259">
    <property type="entry name" value="TMFOUR"/>
</dbReference>
<keyword evidence="3 6" id="KW-0812">Transmembrane</keyword>
<feature type="transmembrane region" description="Helical" evidence="6">
    <location>
        <begin position="17"/>
        <end position="42"/>
    </location>
</feature>
<dbReference type="InterPro" id="IPR000301">
    <property type="entry name" value="Tetraspanin_animals"/>
</dbReference>
<sequence length="296" mass="33044">MGFCPKGDTLVNPIVKYILLVGTFIHWICGAGMVALGIWAFTEKNRLFYQPNENVYDIIFDMSIILMAFGGIMFIITICGFIGALRENTCLLRIFYYSLAVIFLLEIAGGVLVFVFKGKAVDLLSDVLKDVYVKEYHDDEEAIMDYFQETFLCCGIDDYNDWNMNPYFNCTAKNPSPLRCAVPYSCCKDPDELQPGLNNILCGAETLNTTTTRLAKIYTGGCVPAVINFLNANMPIIGAIVIAIGLPQLLGICLGRMFVGQIEGQWDHYSRERQRSARIKAAQGRGGGGQHDRTRY</sequence>
<proteinExistence type="inferred from homology"/>
<gene>
    <name evidence="7" type="ORF">MAR_022758</name>
</gene>
<dbReference type="Pfam" id="PF00335">
    <property type="entry name" value="Tetraspanin"/>
    <property type="match status" value="1"/>
</dbReference>
<evidence type="ECO:0000256" key="4">
    <source>
        <dbReference type="ARBA" id="ARBA00022989"/>
    </source>
</evidence>
<comment type="subcellular location">
    <subcellularLocation>
        <location evidence="1 6">Membrane</location>
        <topology evidence="1 6">Multi-pass membrane protein</topology>
    </subcellularLocation>
</comment>
<feature type="transmembrane region" description="Helical" evidence="6">
    <location>
        <begin position="94"/>
        <end position="116"/>
    </location>
</feature>
<keyword evidence="8" id="KW-1185">Reference proteome</keyword>
<evidence type="ECO:0000313" key="7">
    <source>
        <dbReference type="EMBL" id="WAQ98385.1"/>
    </source>
</evidence>
<accession>A0ABY7DNW2</accession>
<keyword evidence="5 6" id="KW-0472">Membrane</keyword>
<dbReference type="PANTHER" id="PTHR19282:SF431">
    <property type="entry name" value="TETRASPANIN 26A, ISOFORM B-RELATED"/>
    <property type="match status" value="1"/>
</dbReference>
<evidence type="ECO:0000256" key="5">
    <source>
        <dbReference type="ARBA" id="ARBA00023136"/>
    </source>
</evidence>
<protein>
    <recommendedName>
        <fullName evidence="6">Tetraspanin</fullName>
    </recommendedName>
</protein>
<dbReference type="PANTHER" id="PTHR19282">
    <property type="entry name" value="TETRASPANIN"/>
    <property type="match status" value="1"/>
</dbReference>
<comment type="similarity">
    <text evidence="2 6">Belongs to the tetraspanin (TM4SF) family.</text>
</comment>
<dbReference type="PIRSF" id="PIRSF002419">
    <property type="entry name" value="Tetraspanin"/>
    <property type="match status" value="1"/>
</dbReference>
<name>A0ABY7DNW2_MYAAR</name>
<feature type="transmembrane region" description="Helical" evidence="6">
    <location>
        <begin position="236"/>
        <end position="259"/>
    </location>
</feature>
<dbReference type="SUPFAM" id="SSF48652">
    <property type="entry name" value="Tetraspanin"/>
    <property type="match status" value="1"/>
</dbReference>
<dbReference type="EMBL" id="CP111014">
    <property type="protein sequence ID" value="WAQ98385.1"/>
    <property type="molecule type" value="Genomic_DNA"/>
</dbReference>
<evidence type="ECO:0000313" key="8">
    <source>
        <dbReference type="Proteomes" id="UP001164746"/>
    </source>
</evidence>
<evidence type="ECO:0000256" key="2">
    <source>
        <dbReference type="ARBA" id="ARBA00006840"/>
    </source>
</evidence>
<evidence type="ECO:0000256" key="1">
    <source>
        <dbReference type="ARBA" id="ARBA00004141"/>
    </source>
</evidence>
<dbReference type="Gene3D" id="1.10.1450.10">
    <property type="entry name" value="Tetraspanin"/>
    <property type="match status" value="1"/>
</dbReference>